<accession>A0ABQ2DTT5</accession>
<dbReference type="CDD" id="cd00586">
    <property type="entry name" value="4HBT"/>
    <property type="match status" value="1"/>
</dbReference>
<dbReference type="InterPro" id="IPR050563">
    <property type="entry name" value="4-hydroxybenzoyl-CoA_TE"/>
</dbReference>
<dbReference type="InterPro" id="IPR008272">
    <property type="entry name" value="HB-CoA_thioesterase_AS"/>
</dbReference>
<evidence type="ECO:0000313" key="3">
    <source>
        <dbReference type="EMBL" id="GGJ72894.1"/>
    </source>
</evidence>
<proteinExistence type="inferred from homology"/>
<dbReference type="InterPro" id="IPR006684">
    <property type="entry name" value="YbgC/YbaW"/>
</dbReference>
<dbReference type="RefSeq" id="WP_188944036.1">
    <property type="nucleotide sequence ID" value="NZ_BMPN01000008.1"/>
</dbReference>
<dbReference type="Pfam" id="PF13279">
    <property type="entry name" value="4HBT_2"/>
    <property type="match status" value="1"/>
</dbReference>
<gene>
    <name evidence="3" type="ORF">GCM10007111_38150</name>
</gene>
<dbReference type="PANTHER" id="PTHR31793:SF27">
    <property type="entry name" value="NOVEL THIOESTERASE SUPERFAMILY DOMAIN AND SAPOSIN A-TYPE DOMAIN CONTAINING PROTEIN (0610012H03RIK)"/>
    <property type="match status" value="1"/>
</dbReference>
<dbReference type="PANTHER" id="PTHR31793">
    <property type="entry name" value="4-HYDROXYBENZOYL-COA THIOESTERASE FAMILY MEMBER"/>
    <property type="match status" value="1"/>
</dbReference>
<dbReference type="Proteomes" id="UP000634435">
    <property type="component" value="Unassembled WGS sequence"/>
</dbReference>
<dbReference type="PIRSF" id="PIRSF003230">
    <property type="entry name" value="YbgC"/>
    <property type="match status" value="1"/>
</dbReference>
<name>A0ABQ2DTT5_9BACI</name>
<sequence>MTTQWHQHSMRVQYKDTDQMGVVHHGNYITWFEVGRTEWMRYFDISYHDMEAIGLLLPVVDVQASYKQSAHFDEPVVIFSKLANFSPIRMEFDYEARKITEVEFTAMQNNKVSMVNEPYGKLLTKGSTTHMWVNKNWKPAKLTKTHPTLYQKIEQMMYS</sequence>
<evidence type="ECO:0000313" key="4">
    <source>
        <dbReference type="Proteomes" id="UP000634435"/>
    </source>
</evidence>
<dbReference type="EMBL" id="BMPN01000008">
    <property type="protein sequence ID" value="GGJ72894.1"/>
    <property type="molecule type" value="Genomic_DNA"/>
</dbReference>
<keyword evidence="4" id="KW-1185">Reference proteome</keyword>
<dbReference type="Gene3D" id="3.10.129.10">
    <property type="entry name" value="Hotdog Thioesterase"/>
    <property type="match status" value="1"/>
</dbReference>
<comment type="caution">
    <text evidence="3">The sequence shown here is derived from an EMBL/GenBank/DDBJ whole genome shotgun (WGS) entry which is preliminary data.</text>
</comment>
<dbReference type="InterPro" id="IPR029069">
    <property type="entry name" value="HotDog_dom_sf"/>
</dbReference>
<evidence type="ECO:0000256" key="2">
    <source>
        <dbReference type="ARBA" id="ARBA00022801"/>
    </source>
</evidence>
<organism evidence="3 4">
    <name type="scientific">Virgibacillus kapii</name>
    <dbReference type="NCBI Taxonomy" id="1638645"/>
    <lineage>
        <taxon>Bacteria</taxon>
        <taxon>Bacillati</taxon>
        <taxon>Bacillota</taxon>
        <taxon>Bacilli</taxon>
        <taxon>Bacillales</taxon>
        <taxon>Bacillaceae</taxon>
        <taxon>Virgibacillus</taxon>
    </lineage>
</organism>
<comment type="similarity">
    <text evidence="1">Belongs to the 4-hydroxybenzoyl-CoA thioesterase family.</text>
</comment>
<dbReference type="SUPFAM" id="SSF54637">
    <property type="entry name" value="Thioesterase/thiol ester dehydrase-isomerase"/>
    <property type="match status" value="1"/>
</dbReference>
<keyword evidence="2" id="KW-0378">Hydrolase</keyword>
<reference evidence="4" key="1">
    <citation type="journal article" date="2019" name="Int. J. Syst. Evol. Microbiol.">
        <title>The Global Catalogue of Microorganisms (GCM) 10K type strain sequencing project: providing services to taxonomists for standard genome sequencing and annotation.</title>
        <authorList>
            <consortium name="The Broad Institute Genomics Platform"/>
            <consortium name="The Broad Institute Genome Sequencing Center for Infectious Disease"/>
            <person name="Wu L."/>
            <person name="Ma J."/>
        </authorList>
    </citation>
    <scope>NUCLEOTIDE SEQUENCE [LARGE SCALE GENOMIC DNA]</scope>
    <source>
        <strain evidence="4">JCM 30071</strain>
    </source>
</reference>
<dbReference type="NCBIfam" id="TIGR00051">
    <property type="entry name" value="YbgC/FadM family acyl-CoA thioesterase"/>
    <property type="match status" value="1"/>
</dbReference>
<evidence type="ECO:0008006" key="5">
    <source>
        <dbReference type="Google" id="ProtNLM"/>
    </source>
</evidence>
<evidence type="ECO:0000256" key="1">
    <source>
        <dbReference type="ARBA" id="ARBA00005953"/>
    </source>
</evidence>
<dbReference type="PROSITE" id="PS01328">
    <property type="entry name" value="4HBCOA_THIOESTERASE"/>
    <property type="match status" value="1"/>
</dbReference>
<protein>
    <recommendedName>
        <fullName evidence="5">Acyl-CoA thioesterase</fullName>
    </recommendedName>
</protein>